<dbReference type="GO" id="GO:0044780">
    <property type="term" value="P:bacterial-type flagellum assembly"/>
    <property type="evidence" value="ECO:0007669"/>
    <property type="project" value="InterPro"/>
</dbReference>
<dbReference type="RefSeq" id="WP_045043233.1">
    <property type="nucleotide sequence ID" value="NZ_PYNI01000017.1"/>
</dbReference>
<dbReference type="Gene3D" id="1.20.120.340">
    <property type="entry name" value="Flagellar protein FliS"/>
    <property type="match status" value="1"/>
</dbReference>
<dbReference type="PANTHER" id="PTHR34773:SF1">
    <property type="entry name" value="FLAGELLAR SECRETION CHAPERONE FLIS"/>
    <property type="match status" value="1"/>
</dbReference>
<name>A0AAX0YNK6_9GAMM</name>
<keyword evidence="4" id="KW-1005">Bacterial flagellum biogenesis</keyword>
<dbReference type="InterPro" id="IPR036584">
    <property type="entry name" value="FliS_sf"/>
</dbReference>
<keyword evidence="5" id="KW-0143">Chaperone</keyword>
<dbReference type="Proteomes" id="UP000240728">
    <property type="component" value="Unassembled WGS sequence"/>
</dbReference>
<dbReference type="GO" id="GO:0005829">
    <property type="term" value="C:cytosol"/>
    <property type="evidence" value="ECO:0007669"/>
    <property type="project" value="UniProtKB-SubCell"/>
</dbReference>
<evidence type="ECO:0000256" key="4">
    <source>
        <dbReference type="ARBA" id="ARBA00022795"/>
    </source>
</evidence>
<dbReference type="PANTHER" id="PTHR34773">
    <property type="entry name" value="FLAGELLAR SECRETION CHAPERONE FLIS"/>
    <property type="match status" value="1"/>
</dbReference>
<evidence type="ECO:0000256" key="2">
    <source>
        <dbReference type="ARBA" id="ARBA00008787"/>
    </source>
</evidence>
<sequence>MVQKNYAASRGYGGGIQNKIGGASPHKLTALLYSEIVKCLKDALVYLAQIDQYRGIADKLTENRDKTFGPANQSAIMKRAKVMREVNRLTAIKGDVLTKVNNITAHLRNTLNDSAYPELCSDLRKLYAFIEYKSTCCIIRHDEQAVKDALKIAIELLNSWNTIPVKYHYVTNSR</sequence>
<protein>
    <submittedName>
        <fullName evidence="6">Uncharacterized protein</fullName>
    </submittedName>
</protein>
<keyword evidence="3" id="KW-0963">Cytoplasm</keyword>
<reference evidence="6 7" key="1">
    <citation type="submission" date="2018-01" db="EMBL/GenBank/DDBJ databases">
        <title>Whole genome sequencing of Histamine producing bacteria.</title>
        <authorList>
            <person name="Butler K."/>
        </authorList>
    </citation>
    <scope>NUCLEOTIDE SEQUENCE [LARGE SCALE GENOMIC DNA]</scope>
    <source>
        <strain evidence="6 7">A1-4</strain>
    </source>
</reference>
<dbReference type="GO" id="GO:0071973">
    <property type="term" value="P:bacterial-type flagellum-dependent cell motility"/>
    <property type="evidence" value="ECO:0007669"/>
    <property type="project" value="TreeGrafter"/>
</dbReference>
<evidence type="ECO:0000313" key="6">
    <source>
        <dbReference type="EMBL" id="PSX38945.1"/>
    </source>
</evidence>
<evidence type="ECO:0000256" key="5">
    <source>
        <dbReference type="ARBA" id="ARBA00023186"/>
    </source>
</evidence>
<evidence type="ECO:0000256" key="3">
    <source>
        <dbReference type="ARBA" id="ARBA00022490"/>
    </source>
</evidence>
<comment type="subcellular location">
    <subcellularLocation>
        <location evidence="1">Cytoplasm</location>
        <location evidence="1">Cytosol</location>
    </subcellularLocation>
</comment>
<keyword evidence="7" id="KW-1185">Reference proteome</keyword>
<dbReference type="SUPFAM" id="SSF101116">
    <property type="entry name" value="Flagellar export chaperone FliS"/>
    <property type="match status" value="1"/>
</dbReference>
<dbReference type="EMBL" id="PYOZ01000030">
    <property type="protein sequence ID" value="PSX38945.1"/>
    <property type="molecule type" value="Genomic_DNA"/>
</dbReference>
<dbReference type="Pfam" id="PF02561">
    <property type="entry name" value="FliS"/>
    <property type="match status" value="1"/>
</dbReference>
<evidence type="ECO:0000313" key="7">
    <source>
        <dbReference type="Proteomes" id="UP000240728"/>
    </source>
</evidence>
<proteinExistence type="inferred from homology"/>
<organism evidence="6 7">
    <name type="scientific">Photobacterium kishitanii</name>
    <dbReference type="NCBI Taxonomy" id="318456"/>
    <lineage>
        <taxon>Bacteria</taxon>
        <taxon>Pseudomonadati</taxon>
        <taxon>Pseudomonadota</taxon>
        <taxon>Gammaproteobacteria</taxon>
        <taxon>Vibrionales</taxon>
        <taxon>Vibrionaceae</taxon>
        <taxon>Photobacterium</taxon>
    </lineage>
</organism>
<dbReference type="InterPro" id="IPR003713">
    <property type="entry name" value="FliS"/>
</dbReference>
<gene>
    <name evidence="6" type="ORF">C0W53_22325</name>
</gene>
<evidence type="ECO:0000256" key="1">
    <source>
        <dbReference type="ARBA" id="ARBA00004514"/>
    </source>
</evidence>
<accession>A0AAX0YNK6</accession>
<comment type="caution">
    <text evidence="6">The sequence shown here is derived from an EMBL/GenBank/DDBJ whole genome shotgun (WGS) entry which is preliminary data.</text>
</comment>
<dbReference type="AlphaFoldDB" id="A0AAX0YNK6"/>
<comment type="similarity">
    <text evidence="2">Belongs to the FliS family.</text>
</comment>